<dbReference type="OrthoDB" id="9811239at2"/>
<dbReference type="InterPro" id="IPR001296">
    <property type="entry name" value="Glyco_trans_1"/>
</dbReference>
<proteinExistence type="predicted"/>
<dbReference type="EMBL" id="SUKA01000010">
    <property type="protein sequence ID" value="TJY61363.1"/>
    <property type="molecule type" value="Genomic_DNA"/>
</dbReference>
<gene>
    <name evidence="3" type="ORF">FAZ19_22350</name>
</gene>
<protein>
    <submittedName>
        <fullName evidence="3">Glycosyltransferase family 4 protein</fullName>
    </submittedName>
</protein>
<evidence type="ECO:0000313" key="4">
    <source>
        <dbReference type="Proteomes" id="UP000309872"/>
    </source>
</evidence>
<reference evidence="3 4" key="1">
    <citation type="submission" date="2019-04" db="EMBL/GenBank/DDBJ databases">
        <title>Sphingobacterium olei sp. nov., isolated from oil-contaminated soil.</title>
        <authorList>
            <person name="Liu B."/>
        </authorList>
    </citation>
    <scope>NUCLEOTIDE SEQUENCE [LARGE SCALE GENOMIC DNA]</scope>
    <source>
        <strain evidence="3 4">Y3L14</strain>
    </source>
</reference>
<dbReference type="Proteomes" id="UP000309872">
    <property type="component" value="Unassembled WGS sequence"/>
</dbReference>
<accession>A0A4U0GR46</accession>
<keyword evidence="4" id="KW-1185">Reference proteome</keyword>
<dbReference type="SUPFAM" id="SSF53756">
    <property type="entry name" value="UDP-Glycosyltransferase/glycogen phosphorylase"/>
    <property type="match status" value="1"/>
</dbReference>
<dbReference type="CDD" id="cd03801">
    <property type="entry name" value="GT4_PimA-like"/>
    <property type="match status" value="1"/>
</dbReference>
<dbReference type="Pfam" id="PF00534">
    <property type="entry name" value="Glycos_transf_1"/>
    <property type="match status" value="1"/>
</dbReference>
<dbReference type="Gene3D" id="3.40.50.2000">
    <property type="entry name" value="Glycogen Phosphorylase B"/>
    <property type="match status" value="2"/>
</dbReference>
<feature type="domain" description="Glycosyl transferase family 1" evidence="2">
    <location>
        <begin position="207"/>
        <end position="370"/>
    </location>
</feature>
<evidence type="ECO:0000313" key="3">
    <source>
        <dbReference type="EMBL" id="TJY61363.1"/>
    </source>
</evidence>
<organism evidence="3 4">
    <name type="scientific">Sphingobacterium alkalisoli</name>
    <dbReference type="NCBI Taxonomy" id="1874115"/>
    <lineage>
        <taxon>Bacteria</taxon>
        <taxon>Pseudomonadati</taxon>
        <taxon>Bacteroidota</taxon>
        <taxon>Sphingobacteriia</taxon>
        <taxon>Sphingobacteriales</taxon>
        <taxon>Sphingobacteriaceae</taxon>
        <taxon>Sphingobacterium</taxon>
    </lineage>
</organism>
<keyword evidence="1 3" id="KW-0808">Transferase</keyword>
<dbReference type="PANTHER" id="PTHR46401">
    <property type="entry name" value="GLYCOSYLTRANSFERASE WBBK-RELATED"/>
    <property type="match status" value="1"/>
</dbReference>
<dbReference type="PANTHER" id="PTHR46401:SF2">
    <property type="entry name" value="GLYCOSYLTRANSFERASE WBBK-RELATED"/>
    <property type="match status" value="1"/>
</dbReference>
<evidence type="ECO:0000256" key="1">
    <source>
        <dbReference type="ARBA" id="ARBA00022679"/>
    </source>
</evidence>
<evidence type="ECO:0000259" key="2">
    <source>
        <dbReference type="Pfam" id="PF00534"/>
    </source>
</evidence>
<sequence length="399" mass="45955">MVQSFLETSEDMNVLYVSLAKGGSSKSLRVLLSELIKYDNFTPYVVFNTRSAAPSFESFLKSNEIQYSCIDFEFDIYPKVAGIKDLMFYLPRFFTNIYKNRIAIRQIVKLRNIFKFDLIHSNTSCFQVGFFSAKSCEIPHLWHFREYQDLDFSMTPIWSFPYLIRKSKSIRNFNIAITKGVFKHFDMQSSNSVVIYNGIEGADKLDKPDIVRKERFFLFAGNVTENKGILEVLRAFAIFSRVHKDFTLRIAGSCNPTFQDTLMDEIVLLGIVDRVIFLGQINDVYSQMKKSTALIVASRFEAFGLITAEAMLNHCLVIGKDIGGTKEQLDNGVSKLGYEIGLRYKTVEDLALQLCQVSENGSNHYSEMIDRAFYVVKELYHPKRYADQVVSLYRRILKK</sequence>
<comment type="caution">
    <text evidence="3">The sequence shown here is derived from an EMBL/GenBank/DDBJ whole genome shotgun (WGS) entry which is preliminary data.</text>
</comment>
<name>A0A4U0GR46_9SPHI</name>
<dbReference type="AlphaFoldDB" id="A0A4U0GR46"/>
<dbReference type="GO" id="GO:0016757">
    <property type="term" value="F:glycosyltransferase activity"/>
    <property type="evidence" value="ECO:0007669"/>
    <property type="project" value="InterPro"/>
</dbReference>
<dbReference type="RefSeq" id="WP_136823000.1">
    <property type="nucleotide sequence ID" value="NZ_BMJX01000010.1"/>
</dbReference>